<organism evidence="2 3">
    <name type="scientific">Koribacter versatilis (strain Ellin345)</name>
    <dbReference type="NCBI Taxonomy" id="204669"/>
    <lineage>
        <taxon>Bacteria</taxon>
        <taxon>Pseudomonadati</taxon>
        <taxon>Acidobacteriota</taxon>
        <taxon>Terriglobia</taxon>
        <taxon>Terriglobales</taxon>
        <taxon>Candidatus Korobacteraceae</taxon>
        <taxon>Candidatus Korobacter</taxon>
    </lineage>
</organism>
<dbReference type="EMBL" id="CP000360">
    <property type="protein sequence ID" value="ABF40555.1"/>
    <property type="molecule type" value="Genomic_DNA"/>
</dbReference>
<dbReference type="Proteomes" id="UP000002432">
    <property type="component" value="Chromosome"/>
</dbReference>
<proteinExistence type="predicted"/>
<evidence type="ECO:0000256" key="1">
    <source>
        <dbReference type="SAM" id="MobiDB-lite"/>
    </source>
</evidence>
<feature type="compositionally biased region" description="Polar residues" evidence="1">
    <location>
        <begin position="1"/>
        <end position="11"/>
    </location>
</feature>
<dbReference type="AlphaFoldDB" id="Q1IRE5"/>
<dbReference type="KEGG" id="aba:Acid345_1553"/>
<protein>
    <submittedName>
        <fullName evidence="2">Uncharacterized protein</fullName>
    </submittedName>
</protein>
<name>Q1IRE5_KORVE</name>
<dbReference type="HOGENOM" id="CLU_2569372_0_0_0"/>
<sequence>MPLSPAQNGKTSYAPPAPWFEAGQRKSADLPLRIADIPLRAADVPLRANIPLCIRAALQRCRTAAPDIFGASAPAAPSRTL</sequence>
<evidence type="ECO:0000313" key="2">
    <source>
        <dbReference type="EMBL" id="ABF40555.1"/>
    </source>
</evidence>
<dbReference type="EnsemblBacteria" id="ABF40555">
    <property type="protein sequence ID" value="ABF40555"/>
    <property type="gene ID" value="Acid345_1553"/>
</dbReference>
<keyword evidence="3" id="KW-1185">Reference proteome</keyword>
<feature type="region of interest" description="Disordered" evidence="1">
    <location>
        <begin position="1"/>
        <end position="20"/>
    </location>
</feature>
<evidence type="ECO:0000313" key="3">
    <source>
        <dbReference type="Proteomes" id="UP000002432"/>
    </source>
</evidence>
<gene>
    <name evidence="2" type="ordered locus">Acid345_1553</name>
</gene>
<reference evidence="2 3" key="1">
    <citation type="journal article" date="2009" name="Appl. Environ. Microbiol.">
        <title>Three genomes from the phylum Acidobacteria provide insight into the lifestyles of these microorganisms in soils.</title>
        <authorList>
            <person name="Ward N.L."/>
            <person name="Challacombe J.F."/>
            <person name="Janssen P.H."/>
            <person name="Henrissat B."/>
            <person name="Coutinho P.M."/>
            <person name="Wu M."/>
            <person name="Xie G."/>
            <person name="Haft D.H."/>
            <person name="Sait M."/>
            <person name="Badger J."/>
            <person name="Barabote R.D."/>
            <person name="Bradley B."/>
            <person name="Brettin T.S."/>
            <person name="Brinkac L.M."/>
            <person name="Bruce D."/>
            <person name="Creasy T."/>
            <person name="Daugherty S.C."/>
            <person name="Davidsen T.M."/>
            <person name="DeBoy R.T."/>
            <person name="Detter J.C."/>
            <person name="Dodson R.J."/>
            <person name="Durkin A.S."/>
            <person name="Ganapathy A."/>
            <person name="Gwinn-Giglio M."/>
            <person name="Han C.S."/>
            <person name="Khouri H."/>
            <person name="Kiss H."/>
            <person name="Kothari S.P."/>
            <person name="Madupu R."/>
            <person name="Nelson K.E."/>
            <person name="Nelson W.C."/>
            <person name="Paulsen I."/>
            <person name="Penn K."/>
            <person name="Ren Q."/>
            <person name="Rosovitz M.J."/>
            <person name="Selengut J.D."/>
            <person name="Shrivastava S."/>
            <person name="Sullivan S.A."/>
            <person name="Tapia R."/>
            <person name="Thompson L.S."/>
            <person name="Watkins K.L."/>
            <person name="Yang Q."/>
            <person name="Yu C."/>
            <person name="Zafar N."/>
            <person name="Zhou L."/>
            <person name="Kuske C.R."/>
        </authorList>
    </citation>
    <scope>NUCLEOTIDE SEQUENCE [LARGE SCALE GENOMIC DNA]</scope>
    <source>
        <strain evidence="2 3">Ellin345</strain>
    </source>
</reference>
<accession>Q1IRE5</accession>